<comment type="caution">
    <text evidence="1">The sequence shown here is derived from an EMBL/GenBank/DDBJ whole genome shotgun (WGS) entry which is preliminary data.</text>
</comment>
<proteinExistence type="predicted"/>
<reference evidence="1 2" key="1">
    <citation type="submission" date="2018-09" db="EMBL/GenBank/DDBJ databases">
        <title>Draft genome sequence of Rhodopseudomonas palustris 2.1.18.</title>
        <authorList>
            <person name="Robertson S.L."/>
            <person name="Meyer T.E."/>
            <person name="Kyndt J.A."/>
        </authorList>
    </citation>
    <scope>NUCLEOTIDE SEQUENCE [LARGE SCALE GENOMIC DNA]</scope>
    <source>
        <strain evidence="1 2">2.1.18</strain>
    </source>
</reference>
<organism evidence="1 2">
    <name type="scientific">Rhodopseudomonas palustris</name>
    <dbReference type="NCBI Taxonomy" id="1076"/>
    <lineage>
        <taxon>Bacteria</taxon>
        <taxon>Pseudomonadati</taxon>
        <taxon>Pseudomonadota</taxon>
        <taxon>Alphaproteobacteria</taxon>
        <taxon>Hyphomicrobiales</taxon>
        <taxon>Nitrobacteraceae</taxon>
        <taxon>Rhodopseudomonas</taxon>
    </lineage>
</organism>
<evidence type="ECO:0000313" key="2">
    <source>
        <dbReference type="Proteomes" id="UP000285523"/>
    </source>
</evidence>
<accession>A0A418VHB4</accession>
<dbReference type="OrthoDB" id="8445263at2"/>
<dbReference type="RefSeq" id="WP_119856420.1">
    <property type="nucleotide sequence ID" value="NZ_QYYD01000008.1"/>
</dbReference>
<gene>
    <name evidence="1" type="ORF">D4Q52_10120</name>
</gene>
<evidence type="ECO:0000313" key="1">
    <source>
        <dbReference type="EMBL" id="RJF75518.1"/>
    </source>
</evidence>
<protein>
    <submittedName>
        <fullName evidence="1">DUF2939 domain-containing protein</fullName>
    </submittedName>
</protein>
<dbReference type="EMBL" id="QYYD01000008">
    <property type="protein sequence ID" value="RJF75518.1"/>
    <property type="molecule type" value="Genomic_DNA"/>
</dbReference>
<dbReference type="Pfam" id="PF11159">
    <property type="entry name" value="DUF2939"/>
    <property type="match status" value="1"/>
</dbReference>
<dbReference type="InterPro" id="IPR021330">
    <property type="entry name" value="DUF2939"/>
</dbReference>
<name>A0A418VHB4_RHOPL</name>
<dbReference type="AlphaFoldDB" id="A0A418VHB4"/>
<sequence>MRRLIGSVIVLAILAAAYLGSALWSLGALANAVRAGDGAAVIARTDIPSLTQSIADQVVAAYLTRIGQTRQVGSSERMLIRAAGSGVAQAMISKMLTPEHLTEFLKSGKLQGVPDIPQLTGLPRLADLETGDVLAMLQRFRFIEPMEFGFRVDGTAGTEDVSEVRLHFAGTGWKLSGLTLPATVARDLAAALPAK</sequence>
<dbReference type="Proteomes" id="UP000285523">
    <property type="component" value="Unassembled WGS sequence"/>
</dbReference>